<evidence type="ECO:0000256" key="3">
    <source>
        <dbReference type="ARBA" id="ARBA00022481"/>
    </source>
</evidence>
<dbReference type="Proteomes" id="UP000472260">
    <property type="component" value="Unassembled WGS sequence"/>
</dbReference>
<evidence type="ECO:0000256" key="6">
    <source>
        <dbReference type="ARBA" id="ARBA00022737"/>
    </source>
</evidence>
<keyword evidence="10" id="KW-0007">Acetylation</keyword>
<feature type="compositionally biased region" description="Low complexity" evidence="16">
    <location>
        <begin position="974"/>
        <end position="991"/>
    </location>
</feature>
<dbReference type="InterPro" id="IPR043536">
    <property type="entry name" value="HCF1/2"/>
</dbReference>
<evidence type="ECO:0000256" key="12">
    <source>
        <dbReference type="ARBA" id="ARBA00023242"/>
    </source>
</evidence>
<dbReference type="InterPro" id="IPR036116">
    <property type="entry name" value="FN3_sf"/>
</dbReference>
<dbReference type="PANTHER" id="PTHR46003">
    <property type="entry name" value="HOST CELL FACTOR"/>
    <property type="match status" value="1"/>
</dbReference>
<sequence>LAREVDMASSGTSVLQPRWKRVLGWSGPVPRPRHGHRAVAIKELMVVFGGGNEGIVDELHVYNTATNQWFIPAVRGDIPPGCAAYGFVCDSTRLLVFGGMVEYGKYSNDLYELQASRWEWKRLKPKAPKNGPPPCPRLGHSFSLVGNKCYLFGGLANDSEDPKNNIPRYLNDLYTLELRPGSNVAGWDIPITYGVLPPPRESHTAVVYTEKTSKKSRLIIYGGMSGCRLGDLWTLDIDTLTWNKPAISGAAPLPRSLHSATTITNKMFVFGGWVPLVMDDVKVATHEKEWKCTNTLACLNLDSMSWETILMDTLEDNIPRARAGHCTVAINNRLFVWSGRDGYRKAWNNQVCCKDLWYLETDRPQPPSRVQLVRANTNSLEVSWGAVPTADTYLLQLQKYDIPAATAATSPTVNPIPSLPINSPKSPAPAAAAPAAQSLPLSGVTMVPQVPSPTTAMPSSPLAASLRGPAILKVAAPHSTPGTSVLTVRQATPGGKSPVTVTSLPAGVRMVVPAQSTQGMPIGSSPQMSGMAALAAAAAATQKIPPSSTTTVLNVPAGATIMKTVAMTPGSTTLPATVKLASPIMVTNPATRMLKTAAAQVGTSAISTPNTPNRPIITQAQVVTTMVGGVTKTITLVKSPITMGGSGPLISSLGKMMSVVQTKPVQTSAVTRQAGSSPVTLIQTKTPLPAGTILKLVTSADGKPTTIITTSQAGGAGTKPTILGISTVSPTTANKPGTTIIKTIPMSAIQQGATGLTSSPGVKSPIQIFTTKVVTPGTGTPGKIITAVPKLTGAGQQGVTQVVLKGAPGQPGTILRTVPMGGVRLVSPGTVSAGKPTVTTLVVKGTTVSGTVSTSVAGANVASANASLVTPVTTLASIATLSSQVISPSAITVSAARTNVATATIVTQPTQVTLITTPSGAEAQPAQDLPVSILASPTSEQPSTTGADAGDGAGDGATTVTLVCSNPPCETHETGTTNTGLRTGTTNTSTTARSNMGSDQTGTVQSSDKSQAAISSALMPVCANSSSETNEAGTTGTSPVSGDVQQVCSNPPCETHETGTANTATQSSSSMGSGQTNVVQRVCSNPPCETHETGTTNTPTQASSSIGAGQNGTVQMVCSNPPCETHETGTTNTPTQASSSIGAGQNGAVQRVCSNPPCETHETGTTNTPTQASSSIGAGQNGAVQRVCSNPPCETHETGTTNTPTQASSSIGAGQNGAVQRVCSNPPCETHETGTTNTATTATSSLETGEVTGIYLLCQLSLCKSPVTFNQFIAFLLNKSINFSCANNKHFPVLSIQQMEAGVEGAEAMSLAVQDSEALALPQELMSAEGQQTTLMVTGLTPEELAVTAAAEAAAQAAATEEAQALAIQAVLQAAQQAVLSHGGQQSTTIPIVLTPQELAALVQQQQQLQEAQAAAAQQLTAEAAAAALPTEGLAPADSLNDPASESNGHEMTTAVAGAVARLLPRTSAETLAPSITFAPSQPMVVASPAKMQAATTLTLRLFFNHLCLSQMKKIELSPGTAYKFRVAGINACGRGTFSEVSAFKTCLPGFPGAPCAIKISKSPDGAHLTWEPPSVTSGKIIEYSVYLAIQSSQTVEAKASSPAQLAFMRVYCGPNPSCLVQSSSLSNAHIDYTTKPAIIFRIAARNEKGYGPATQVRWLQETSKDGSAAKPAAKRPVSSPDM</sequence>
<evidence type="ECO:0000256" key="5">
    <source>
        <dbReference type="ARBA" id="ARBA00022553"/>
    </source>
</evidence>
<feature type="region of interest" description="Disordered" evidence="16">
    <location>
        <begin position="1191"/>
        <end position="1210"/>
    </location>
</feature>
<keyword evidence="12" id="KW-0539">Nucleus</keyword>
<evidence type="ECO:0000256" key="16">
    <source>
        <dbReference type="SAM" id="MobiDB-lite"/>
    </source>
</evidence>
<keyword evidence="9" id="KW-0156">Chromatin regulator</keyword>
<dbReference type="Gene3D" id="2.120.10.80">
    <property type="entry name" value="Kelch-type beta propeller"/>
    <property type="match status" value="1"/>
</dbReference>
<feature type="compositionally biased region" description="Polar residues" evidence="16">
    <location>
        <begin position="1023"/>
        <end position="1049"/>
    </location>
</feature>
<dbReference type="Pfam" id="PF13854">
    <property type="entry name" value="Kelch_HCF"/>
    <property type="match status" value="1"/>
</dbReference>
<feature type="compositionally biased region" description="Polar residues" evidence="16">
    <location>
        <begin position="992"/>
        <end position="1014"/>
    </location>
</feature>
<dbReference type="FunFam" id="2.120.10.80:FF:000015">
    <property type="entry name" value="host cell factor 1 isoform X1"/>
    <property type="match status" value="1"/>
</dbReference>
<feature type="domain" description="Fibronectin type-III" evidence="17">
    <location>
        <begin position="1551"/>
        <end position="1666"/>
    </location>
</feature>
<dbReference type="SMART" id="SM00060">
    <property type="entry name" value="FN3"/>
    <property type="match status" value="3"/>
</dbReference>
<keyword evidence="11" id="KW-0325">Glycoprotein</keyword>
<keyword evidence="6" id="KW-0677">Repeat</keyword>
<keyword evidence="13" id="KW-0131">Cell cycle</keyword>
<feature type="compositionally biased region" description="Low complexity" evidence="16">
    <location>
        <begin position="1065"/>
        <end position="1076"/>
    </location>
</feature>
<dbReference type="GO" id="GO:0035097">
    <property type="term" value="C:histone methyltransferase complex"/>
    <property type="evidence" value="ECO:0007669"/>
    <property type="project" value="TreeGrafter"/>
</dbReference>
<keyword evidence="5" id="KW-0597">Phosphoprotein</keyword>
<evidence type="ECO:0000313" key="18">
    <source>
        <dbReference type="Ensembl" id="ENSSANP00000012296.1"/>
    </source>
</evidence>
<evidence type="ECO:0000256" key="10">
    <source>
        <dbReference type="ARBA" id="ARBA00022990"/>
    </source>
</evidence>
<dbReference type="PROSITE" id="PS50853">
    <property type="entry name" value="FN3"/>
    <property type="match status" value="1"/>
</dbReference>
<dbReference type="InterPro" id="IPR015915">
    <property type="entry name" value="Kelch-typ_b-propeller"/>
</dbReference>
<evidence type="ECO:0000256" key="11">
    <source>
        <dbReference type="ARBA" id="ARBA00023180"/>
    </source>
</evidence>
<dbReference type="FunFam" id="2.120.10.80:FF:000008">
    <property type="entry name" value="host cell factor 1 isoform X1"/>
    <property type="match status" value="1"/>
</dbReference>
<evidence type="ECO:0000256" key="1">
    <source>
        <dbReference type="ARBA" id="ARBA00004123"/>
    </source>
</evidence>
<proteinExistence type="predicted"/>
<evidence type="ECO:0000256" key="8">
    <source>
        <dbReference type="ARBA" id="ARBA00022843"/>
    </source>
</evidence>
<dbReference type="Gene3D" id="6.10.250.2590">
    <property type="match status" value="1"/>
</dbReference>
<reference evidence="18" key="1">
    <citation type="submission" date="2025-08" db="UniProtKB">
        <authorList>
            <consortium name="Ensembl"/>
        </authorList>
    </citation>
    <scope>IDENTIFICATION</scope>
</reference>
<dbReference type="FunFam" id="2.60.40.10:FF:000259">
    <property type="entry name" value="Host cell factor 1 (Predicted)"/>
    <property type="match status" value="1"/>
</dbReference>
<comment type="subcellular location">
    <subcellularLocation>
        <location evidence="1">Nucleus</location>
    </subcellularLocation>
</comment>
<dbReference type="CDD" id="cd00063">
    <property type="entry name" value="FN3"/>
    <property type="match status" value="2"/>
</dbReference>
<dbReference type="Ensembl" id="ENSSANT00000013147.1">
    <property type="protein sequence ID" value="ENSSANP00000012296.1"/>
    <property type="gene ID" value="ENSSANG00000006299.1"/>
</dbReference>
<dbReference type="SUPFAM" id="SSF117281">
    <property type="entry name" value="Kelch motif"/>
    <property type="match status" value="2"/>
</dbReference>
<evidence type="ECO:0000313" key="19">
    <source>
        <dbReference type="Proteomes" id="UP000472260"/>
    </source>
</evidence>
<dbReference type="SUPFAM" id="SSF49265">
    <property type="entry name" value="Fibronectin type III"/>
    <property type="match status" value="2"/>
</dbReference>
<dbReference type="PANTHER" id="PTHR46003:SF3">
    <property type="entry name" value="HOST CELL FACTOR 1"/>
    <property type="match status" value="1"/>
</dbReference>
<evidence type="ECO:0000259" key="17">
    <source>
        <dbReference type="PROSITE" id="PS50853"/>
    </source>
</evidence>
<keyword evidence="8" id="KW-0832">Ubl conjugation</keyword>
<evidence type="ECO:0000256" key="4">
    <source>
        <dbReference type="ARBA" id="ARBA00022499"/>
    </source>
</evidence>
<dbReference type="Gene3D" id="2.60.40.10">
    <property type="entry name" value="Immunoglobulins"/>
    <property type="match status" value="2"/>
</dbReference>
<evidence type="ECO:0000256" key="7">
    <source>
        <dbReference type="ARBA" id="ARBA00022813"/>
    </source>
</evidence>
<dbReference type="InterPro" id="IPR003961">
    <property type="entry name" value="FN3_dom"/>
</dbReference>
<name>A0A671L2U8_9TELE</name>
<organism evidence="18 19">
    <name type="scientific">Sinocyclocheilus anshuiensis</name>
    <dbReference type="NCBI Taxonomy" id="1608454"/>
    <lineage>
        <taxon>Eukaryota</taxon>
        <taxon>Metazoa</taxon>
        <taxon>Chordata</taxon>
        <taxon>Craniata</taxon>
        <taxon>Vertebrata</taxon>
        <taxon>Euteleostomi</taxon>
        <taxon>Actinopterygii</taxon>
        <taxon>Neopterygii</taxon>
        <taxon>Teleostei</taxon>
        <taxon>Ostariophysi</taxon>
        <taxon>Cypriniformes</taxon>
        <taxon>Cyprinidae</taxon>
        <taxon>Cyprininae</taxon>
        <taxon>Sinocyclocheilus</taxon>
    </lineage>
</organism>
<keyword evidence="7" id="KW-0068">Autocatalytic cleavage</keyword>
<keyword evidence="2" id="KW-0880">Kelch repeat</keyword>
<accession>A0A671L2U8</accession>
<keyword evidence="19" id="KW-1185">Reference proteome</keyword>
<evidence type="ECO:0000256" key="13">
    <source>
        <dbReference type="ARBA" id="ARBA00023306"/>
    </source>
</evidence>
<dbReference type="GO" id="GO:0006338">
    <property type="term" value="P:chromatin remodeling"/>
    <property type="evidence" value="ECO:0007669"/>
    <property type="project" value="TreeGrafter"/>
</dbReference>
<reference evidence="18" key="2">
    <citation type="submission" date="2025-09" db="UniProtKB">
        <authorList>
            <consortium name="Ensembl"/>
        </authorList>
    </citation>
    <scope>IDENTIFICATION</scope>
</reference>
<gene>
    <name evidence="18" type="primary">hcfc1b</name>
</gene>
<evidence type="ECO:0000256" key="14">
    <source>
        <dbReference type="ARBA" id="ARBA00074287"/>
    </source>
</evidence>
<protein>
    <recommendedName>
        <fullName evidence="14">Host cell factor 1</fullName>
    </recommendedName>
    <alternativeName>
        <fullName evidence="15">C1 factor</fullName>
    </alternativeName>
</protein>
<feature type="region of interest" description="Disordered" evidence="16">
    <location>
        <begin position="1156"/>
        <end position="1175"/>
    </location>
</feature>
<keyword evidence="3" id="KW-0488">Methylation</keyword>
<dbReference type="GO" id="GO:0003713">
    <property type="term" value="F:transcription coactivator activity"/>
    <property type="evidence" value="ECO:0007669"/>
    <property type="project" value="TreeGrafter"/>
</dbReference>
<feature type="region of interest" description="Disordered" evidence="16">
    <location>
        <begin position="1661"/>
        <end position="1683"/>
    </location>
</feature>
<feature type="region of interest" description="Disordered" evidence="16">
    <location>
        <begin position="969"/>
        <end position="1077"/>
    </location>
</feature>
<dbReference type="InterPro" id="IPR059124">
    <property type="entry name" value="Kelch_HCF"/>
</dbReference>
<evidence type="ECO:0000256" key="15">
    <source>
        <dbReference type="ARBA" id="ARBA00081526"/>
    </source>
</evidence>
<keyword evidence="4" id="KW-1017">Isopeptide bond</keyword>
<evidence type="ECO:0000256" key="9">
    <source>
        <dbReference type="ARBA" id="ARBA00022853"/>
    </source>
</evidence>
<dbReference type="InterPro" id="IPR013783">
    <property type="entry name" value="Ig-like_fold"/>
</dbReference>
<evidence type="ECO:0000256" key="2">
    <source>
        <dbReference type="ARBA" id="ARBA00022441"/>
    </source>
</evidence>